<dbReference type="Proteomes" id="UP000735302">
    <property type="component" value="Unassembled WGS sequence"/>
</dbReference>
<gene>
    <name evidence="1" type="ORF">PoB_006520700</name>
</gene>
<protein>
    <submittedName>
        <fullName evidence="1">Uncharacterized protein</fullName>
    </submittedName>
</protein>
<name>A0AAV4D3E9_9GAST</name>
<organism evidence="1 2">
    <name type="scientific">Plakobranchus ocellatus</name>
    <dbReference type="NCBI Taxonomy" id="259542"/>
    <lineage>
        <taxon>Eukaryota</taxon>
        <taxon>Metazoa</taxon>
        <taxon>Spiralia</taxon>
        <taxon>Lophotrochozoa</taxon>
        <taxon>Mollusca</taxon>
        <taxon>Gastropoda</taxon>
        <taxon>Heterobranchia</taxon>
        <taxon>Euthyneura</taxon>
        <taxon>Panpulmonata</taxon>
        <taxon>Sacoglossa</taxon>
        <taxon>Placobranchoidea</taxon>
        <taxon>Plakobranchidae</taxon>
        <taxon>Plakobranchus</taxon>
    </lineage>
</organism>
<comment type="caution">
    <text evidence="1">The sequence shown here is derived from an EMBL/GenBank/DDBJ whole genome shotgun (WGS) entry which is preliminary data.</text>
</comment>
<keyword evidence="2" id="KW-1185">Reference proteome</keyword>
<sequence>MESQQLRPALEAKTTLCHPEQSSTVHGLSREEHLQCRKHGIFLSSFGHRGIKPGQGCDYHTGQEYLCDLSLGDVGRTITLVCETTEAA</sequence>
<dbReference type="EMBL" id="BLXT01007347">
    <property type="protein sequence ID" value="GFO38702.1"/>
    <property type="molecule type" value="Genomic_DNA"/>
</dbReference>
<evidence type="ECO:0000313" key="2">
    <source>
        <dbReference type="Proteomes" id="UP000735302"/>
    </source>
</evidence>
<proteinExistence type="predicted"/>
<evidence type="ECO:0000313" key="1">
    <source>
        <dbReference type="EMBL" id="GFO38702.1"/>
    </source>
</evidence>
<reference evidence="1 2" key="1">
    <citation type="journal article" date="2021" name="Elife">
        <title>Chloroplast acquisition without the gene transfer in kleptoplastic sea slugs, Plakobranchus ocellatus.</title>
        <authorList>
            <person name="Maeda T."/>
            <person name="Takahashi S."/>
            <person name="Yoshida T."/>
            <person name="Shimamura S."/>
            <person name="Takaki Y."/>
            <person name="Nagai Y."/>
            <person name="Toyoda A."/>
            <person name="Suzuki Y."/>
            <person name="Arimoto A."/>
            <person name="Ishii H."/>
            <person name="Satoh N."/>
            <person name="Nishiyama T."/>
            <person name="Hasebe M."/>
            <person name="Maruyama T."/>
            <person name="Minagawa J."/>
            <person name="Obokata J."/>
            <person name="Shigenobu S."/>
        </authorList>
    </citation>
    <scope>NUCLEOTIDE SEQUENCE [LARGE SCALE GENOMIC DNA]</scope>
</reference>
<dbReference type="AlphaFoldDB" id="A0AAV4D3E9"/>
<accession>A0AAV4D3E9</accession>